<dbReference type="Gramene" id="EOY19170">
    <property type="protein sequence ID" value="EOY19170"/>
    <property type="gene ID" value="TCM_043966"/>
</dbReference>
<sequence length="109" mass="12243">MKMIEASRERMQMLEENNRWMLETISQLTSFTLTIFQAQLVYLNGDENASYGSTPLVVNTNVNEENATNVVGVRNPNLINSFVVVMPTTTSTAIIPPTIIQSFVTMEQL</sequence>
<dbReference type="Proteomes" id="UP000026915">
    <property type="component" value="Chromosome 10"/>
</dbReference>
<keyword evidence="2" id="KW-1185">Reference proteome</keyword>
<proteinExistence type="predicted"/>
<name>A0A061FPH3_THECC</name>
<dbReference type="HOGENOM" id="CLU_2188726_0_0_1"/>
<reference evidence="1 2" key="1">
    <citation type="journal article" date="2013" name="Genome Biol.">
        <title>The genome sequence of the most widely cultivated cacao type and its use to identify candidate genes regulating pod color.</title>
        <authorList>
            <person name="Motamayor J.C."/>
            <person name="Mockaitis K."/>
            <person name="Schmutz J."/>
            <person name="Haiminen N."/>
            <person name="Iii D.L."/>
            <person name="Cornejo O."/>
            <person name="Findley S.D."/>
            <person name="Zheng P."/>
            <person name="Utro F."/>
            <person name="Royaert S."/>
            <person name="Saski C."/>
            <person name="Jenkins J."/>
            <person name="Podicheti R."/>
            <person name="Zhao M."/>
            <person name="Scheffler B.E."/>
            <person name="Stack J.C."/>
            <person name="Feltus F.A."/>
            <person name="Mustiga G.M."/>
            <person name="Amores F."/>
            <person name="Phillips W."/>
            <person name="Marelli J.P."/>
            <person name="May G.D."/>
            <person name="Shapiro H."/>
            <person name="Ma J."/>
            <person name="Bustamante C.D."/>
            <person name="Schnell R.J."/>
            <person name="Main D."/>
            <person name="Gilbert D."/>
            <person name="Parida L."/>
            <person name="Kuhn D.N."/>
        </authorList>
    </citation>
    <scope>NUCLEOTIDE SEQUENCE [LARGE SCALE GENOMIC DNA]</scope>
    <source>
        <strain evidence="2">cv. Matina 1-6</strain>
    </source>
</reference>
<evidence type="ECO:0000313" key="2">
    <source>
        <dbReference type="Proteomes" id="UP000026915"/>
    </source>
</evidence>
<gene>
    <name evidence="1" type="ORF">TCM_043966</name>
</gene>
<dbReference type="AlphaFoldDB" id="A0A061FPH3"/>
<dbReference type="EMBL" id="CM001888">
    <property type="protein sequence ID" value="EOY19170.1"/>
    <property type="molecule type" value="Genomic_DNA"/>
</dbReference>
<dbReference type="InParanoid" id="A0A061FPH3"/>
<protein>
    <submittedName>
        <fullName evidence="1">Uncharacterized protein</fullName>
    </submittedName>
</protein>
<evidence type="ECO:0000313" key="1">
    <source>
        <dbReference type="EMBL" id="EOY19170.1"/>
    </source>
</evidence>
<organism evidence="1 2">
    <name type="scientific">Theobroma cacao</name>
    <name type="common">Cacao</name>
    <name type="synonym">Cocoa</name>
    <dbReference type="NCBI Taxonomy" id="3641"/>
    <lineage>
        <taxon>Eukaryota</taxon>
        <taxon>Viridiplantae</taxon>
        <taxon>Streptophyta</taxon>
        <taxon>Embryophyta</taxon>
        <taxon>Tracheophyta</taxon>
        <taxon>Spermatophyta</taxon>
        <taxon>Magnoliopsida</taxon>
        <taxon>eudicotyledons</taxon>
        <taxon>Gunneridae</taxon>
        <taxon>Pentapetalae</taxon>
        <taxon>rosids</taxon>
        <taxon>malvids</taxon>
        <taxon>Malvales</taxon>
        <taxon>Malvaceae</taxon>
        <taxon>Byttnerioideae</taxon>
        <taxon>Theobroma</taxon>
    </lineage>
</organism>
<accession>A0A061FPH3</accession>